<accession>A0A6J5NTH7</accession>
<gene>
    <name evidence="1" type="ORF">UFOVP786_32</name>
</gene>
<evidence type="ECO:0000313" key="1">
    <source>
        <dbReference type="EMBL" id="CAB4162213.1"/>
    </source>
</evidence>
<name>A0A6J5NTH7_9CAUD</name>
<sequence length="294" mass="31582">MTELPYPEGNDRTTAVKDFAHFVETRTDSVPRNPLFVAAARYLQEAEDVRAPAAKAAKDLHGCRAVLALILGHSNSEVSAKIVNAVEVLRRVAGTEPTTPRQAVAGLSEAIQEADEAADRVNKALTAALGDVKDALAELVEPGPPAVATVDYLTSEGLGILDRAIAAIDGRPADKANGVPKFAVPDIKVYAEREIARIAKEFDVDLTAFATKVADPAPVWVVKEPGVRVLTGTSFEMRVAFNGDRAFIHTFRDGGLFGDSHVRFSVAEEAVADYINTNRETLVAFGFINQETRT</sequence>
<reference evidence="1" key="1">
    <citation type="submission" date="2020-04" db="EMBL/GenBank/DDBJ databases">
        <authorList>
            <person name="Chiriac C."/>
            <person name="Salcher M."/>
            <person name="Ghai R."/>
            <person name="Kavagutti S V."/>
        </authorList>
    </citation>
    <scope>NUCLEOTIDE SEQUENCE</scope>
</reference>
<dbReference type="EMBL" id="LR796727">
    <property type="protein sequence ID" value="CAB4162213.1"/>
    <property type="molecule type" value="Genomic_DNA"/>
</dbReference>
<protein>
    <submittedName>
        <fullName evidence="1">Uncharacterized protein</fullName>
    </submittedName>
</protein>
<organism evidence="1">
    <name type="scientific">uncultured Caudovirales phage</name>
    <dbReference type="NCBI Taxonomy" id="2100421"/>
    <lineage>
        <taxon>Viruses</taxon>
        <taxon>Duplodnaviria</taxon>
        <taxon>Heunggongvirae</taxon>
        <taxon>Uroviricota</taxon>
        <taxon>Caudoviricetes</taxon>
        <taxon>Peduoviridae</taxon>
        <taxon>Maltschvirus</taxon>
        <taxon>Maltschvirus maltsch</taxon>
    </lineage>
</organism>
<proteinExistence type="predicted"/>